<proteinExistence type="predicted"/>
<gene>
    <name evidence="8" type="ORF">CYLTODRAFT_389814</name>
</gene>
<dbReference type="GO" id="GO:0042799">
    <property type="term" value="F:histone H4K20 methyltransferase activity"/>
    <property type="evidence" value="ECO:0007669"/>
    <property type="project" value="TreeGrafter"/>
</dbReference>
<evidence type="ECO:0000256" key="6">
    <source>
        <dbReference type="ARBA" id="ARBA00048619"/>
    </source>
</evidence>
<accession>A0A0D7BN16</accession>
<evidence type="ECO:0000313" key="8">
    <source>
        <dbReference type="EMBL" id="KIY71842.1"/>
    </source>
</evidence>
<protein>
    <recommendedName>
        <fullName evidence="5">Histone-lysine N-methyltransferase SET5</fullName>
    </recommendedName>
    <alternativeName>
        <fullName evidence="4">SET domain-containing protein 5</fullName>
    </alternativeName>
</protein>
<dbReference type="EMBL" id="KN880450">
    <property type="protein sequence ID" value="KIY71842.1"/>
    <property type="molecule type" value="Genomic_DNA"/>
</dbReference>
<keyword evidence="1" id="KW-0489">Methyltransferase</keyword>
<sequence length="372" mass="41314">MSASPSDTELRGALAQLKNAYPTLGVPKLRIKLREEQSWAVSEVRIKKILAENASGNPLVPVSHPMPASAIAVLPSSVHVKIFGPPKGKGLVAAQDIQSGEALWEENPWIIAPEWDLYDLQQQGGACAHCSTTFRRSGFPCEECGDAFCNRLCLNRARETGHRIMCTKAGRALLSYARQNTWQALHALVKATARIAQTHETDVLDAFATLGMEERYQFTRADASSMRSVWRQAFELYLDAFKNNIKQLGELATFEGFLKGLGKMSLNLESHGGLYPLHSHINHSCEPNISVRHLHQQTALARITILPKRDIPKGEELTITYIDPELPYARRKQMLAEWGFDCQCTRCVREKAEGAPDLSELESELKAGLGVL</sequence>
<evidence type="ECO:0000256" key="5">
    <source>
        <dbReference type="ARBA" id="ARBA00044528"/>
    </source>
</evidence>
<dbReference type="Gene3D" id="1.10.220.160">
    <property type="match status" value="1"/>
</dbReference>
<dbReference type="GO" id="GO:0032259">
    <property type="term" value="P:methylation"/>
    <property type="evidence" value="ECO:0007669"/>
    <property type="project" value="UniProtKB-KW"/>
</dbReference>
<dbReference type="Gene3D" id="2.170.270.10">
    <property type="entry name" value="SET domain"/>
    <property type="match status" value="1"/>
</dbReference>
<dbReference type="PANTHER" id="PTHR46402:SF2">
    <property type="entry name" value="HISTONE-LYSINE N-TRIMETHYLTRANSFERASE SMYD5"/>
    <property type="match status" value="1"/>
</dbReference>
<keyword evidence="3" id="KW-0949">S-adenosyl-L-methionine</keyword>
<dbReference type="PROSITE" id="PS50280">
    <property type="entry name" value="SET"/>
    <property type="match status" value="1"/>
</dbReference>
<keyword evidence="9" id="KW-1185">Reference proteome</keyword>
<dbReference type="SUPFAM" id="SSF82199">
    <property type="entry name" value="SET domain"/>
    <property type="match status" value="1"/>
</dbReference>
<feature type="domain" description="SET" evidence="7">
    <location>
        <begin position="76"/>
        <end position="322"/>
    </location>
</feature>
<dbReference type="AlphaFoldDB" id="A0A0D7BN16"/>
<comment type="catalytic activity">
    <reaction evidence="6">
        <text>L-lysyl-[histone] + S-adenosyl-L-methionine = N(6)-methyl-L-lysyl-[histone] + S-adenosyl-L-homocysteine + H(+)</text>
        <dbReference type="Rhea" id="RHEA:10024"/>
        <dbReference type="Rhea" id="RHEA-COMP:9845"/>
        <dbReference type="Rhea" id="RHEA-COMP:9846"/>
        <dbReference type="ChEBI" id="CHEBI:15378"/>
        <dbReference type="ChEBI" id="CHEBI:29969"/>
        <dbReference type="ChEBI" id="CHEBI:57856"/>
        <dbReference type="ChEBI" id="CHEBI:59789"/>
        <dbReference type="ChEBI" id="CHEBI:61929"/>
    </reaction>
    <physiologicalReaction direction="left-to-right" evidence="6">
        <dbReference type="Rhea" id="RHEA:10025"/>
    </physiologicalReaction>
</comment>
<dbReference type="OrthoDB" id="438641at2759"/>
<organism evidence="8 9">
    <name type="scientific">Cylindrobasidium torrendii FP15055 ss-10</name>
    <dbReference type="NCBI Taxonomy" id="1314674"/>
    <lineage>
        <taxon>Eukaryota</taxon>
        <taxon>Fungi</taxon>
        <taxon>Dikarya</taxon>
        <taxon>Basidiomycota</taxon>
        <taxon>Agaricomycotina</taxon>
        <taxon>Agaricomycetes</taxon>
        <taxon>Agaricomycetidae</taxon>
        <taxon>Agaricales</taxon>
        <taxon>Marasmiineae</taxon>
        <taxon>Physalacriaceae</taxon>
        <taxon>Cylindrobasidium</taxon>
    </lineage>
</organism>
<evidence type="ECO:0000313" key="9">
    <source>
        <dbReference type="Proteomes" id="UP000054007"/>
    </source>
</evidence>
<dbReference type="PANTHER" id="PTHR46402">
    <property type="entry name" value="SET AND MYND DOMAIN-CONTAINING PROTEIN 5"/>
    <property type="match status" value="1"/>
</dbReference>
<reference evidence="8 9" key="1">
    <citation type="journal article" date="2015" name="Fungal Genet. Biol.">
        <title>Evolution of novel wood decay mechanisms in Agaricales revealed by the genome sequences of Fistulina hepatica and Cylindrobasidium torrendii.</title>
        <authorList>
            <person name="Floudas D."/>
            <person name="Held B.W."/>
            <person name="Riley R."/>
            <person name="Nagy L.G."/>
            <person name="Koehler G."/>
            <person name="Ransdell A.S."/>
            <person name="Younus H."/>
            <person name="Chow J."/>
            <person name="Chiniquy J."/>
            <person name="Lipzen A."/>
            <person name="Tritt A."/>
            <person name="Sun H."/>
            <person name="Haridas S."/>
            <person name="LaButti K."/>
            <person name="Ohm R.A."/>
            <person name="Kues U."/>
            <person name="Blanchette R.A."/>
            <person name="Grigoriev I.V."/>
            <person name="Minto R.E."/>
            <person name="Hibbett D.S."/>
        </authorList>
    </citation>
    <scope>NUCLEOTIDE SEQUENCE [LARGE SCALE GENOMIC DNA]</scope>
    <source>
        <strain evidence="8 9">FP15055 ss-10</strain>
    </source>
</reference>
<dbReference type="STRING" id="1314674.A0A0D7BN16"/>
<evidence type="ECO:0000256" key="2">
    <source>
        <dbReference type="ARBA" id="ARBA00022679"/>
    </source>
</evidence>
<dbReference type="Gene3D" id="6.10.140.2220">
    <property type="match status" value="1"/>
</dbReference>
<dbReference type="Proteomes" id="UP000054007">
    <property type="component" value="Unassembled WGS sequence"/>
</dbReference>
<dbReference type="GO" id="GO:0045814">
    <property type="term" value="P:negative regulation of gene expression, epigenetic"/>
    <property type="evidence" value="ECO:0007669"/>
    <property type="project" value="TreeGrafter"/>
</dbReference>
<dbReference type="CDD" id="cd20071">
    <property type="entry name" value="SET_SMYD"/>
    <property type="match status" value="1"/>
</dbReference>
<keyword evidence="2" id="KW-0808">Transferase</keyword>
<dbReference type="SMART" id="SM00317">
    <property type="entry name" value="SET"/>
    <property type="match status" value="1"/>
</dbReference>
<dbReference type="Pfam" id="PF00856">
    <property type="entry name" value="SET"/>
    <property type="match status" value="1"/>
</dbReference>
<dbReference type="InterPro" id="IPR001214">
    <property type="entry name" value="SET_dom"/>
</dbReference>
<name>A0A0D7BN16_9AGAR</name>
<evidence type="ECO:0000256" key="3">
    <source>
        <dbReference type="ARBA" id="ARBA00022691"/>
    </source>
</evidence>
<evidence type="ECO:0000259" key="7">
    <source>
        <dbReference type="PROSITE" id="PS50280"/>
    </source>
</evidence>
<evidence type="ECO:0000256" key="1">
    <source>
        <dbReference type="ARBA" id="ARBA00022603"/>
    </source>
</evidence>
<dbReference type="InterPro" id="IPR046341">
    <property type="entry name" value="SET_dom_sf"/>
</dbReference>
<evidence type="ECO:0000256" key="4">
    <source>
        <dbReference type="ARBA" id="ARBA00042380"/>
    </source>
</evidence>